<accession>A0ABP9LZS0</accession>
<feature type="region of interest" description="Disordered" evidence="1">
    <location>
        <begin position="265"/>
        <end position="305"/>
    </location>
</feature>
<dbReference type="Proteomes" id="UP001501407">
    <property type="component" value="Unassembled WGS sequence"/>
</dbReference>
<feature type="compositionally biased region" description="Gly residues" evidence="1">
    <location>
        <begin position="65"/>
        <end position="93"/>
    </location>
</feature>
<feature type="compositionally biased region" description="Pro residues" evidence="1">
    <location>
        <begin position="278"/>
        <end position="305"/>
    </location>
</feature>
<dbReference type="EMBL" id="BAABKZ010000001">
    <property type="protein sequence ID" value="GAA5088706.1"/>
    <property type="molecule type" value="Genomic_DNA"/>
</dbReference>
<reference evidence="3" key="1">
    <citation type="journal article" date="2019" name="Int. J. Syst. Evol. Microbiol.">
        <title>The Global Catalogue of Microorganisms (GCM) 10K type strain sequencing project: providing services to taxonomists for standard genome sequencing and annotation.</title>
        <authorList>
            <consortium name="The Broad Institute Genomics Platform"/>
            <consortium name="The Broad Institute Genome Sequencing Center for Infectious Disease"/>
            <person name="Wu L."/>
            <person name="Ma J."/>
        </authorList>
    </citation>
    <scope>NUCLEOTIDE SEQUENCE [LARGE SCALE GENOMIC DNA]</scope>
    <source>
        <strain evidence="3">JCM 18959</strain>
    </source>
</reference>
<name>A0ABP9LZS0_9MICO</name>
<evidence type="ECO:0000313" key="3">
    <source>
        <dbReference type="Proteomes" id="UP001501407"/>
    </source>
</evidence>
<proteinExistence type="predicted"/>
<sequence length="305" mass="31049">MFPENNNPRRHGASPLPPTGRALLLLSACVVVLAGCGYAPPPVTGPAPSAPSASNDPTPGPSDSGLGGGGGGGGAGGGGAGGGGAGGGGGGGEPPTAPVVYGWALPPTDTSPQDNEGPAYGALRSSCDDAARYLEDTSGEGFVFHGFQNPRYVVLYYAGLALCRGEFERAAALTAAALATYSASGLDRTWQPRDPATGEFYSPPRPPGYGEAECDLYRTLRSVLEQIDPDQIGCPGGGVPPFTWQEYEVMTEGVTTTVRVYDDPMTFDSDESLVSPTQPDPVVPDPIPPDDVPTDPTPSPTPSAE</sequence>
<protein>
    <recommendedName>
        <fullName evidence="4">Tetratricopeptide repeat protein</fullName>
    </recommendedName>
</protein>
<evidence type="ECO:0000256" key="1">
    <source>
        <dbReference type="SAM" id="MobiDB-lite"/>
    </source>
</evidence>
<gene>
    <name evidence="2" type="ORF">GCM10025760_11520</name>
</gene>
<keyword evidence="3" id="KW-1185">Reference proteome</keyword>
<organism evidence="2 3">
    <name type="scientific">Microbacterium yannicii</name>
    <dbReference type="NCBI Taxonomy" id="671622"/>
    <lineage>
        <taxon>Bacteria</taxon>
        <taxon>Bacillati</taxon>
        <taxon>Actinomycetota</taxon>
        <taxon>Actinomycetes</taxon>
        <taxon>Micrococcales</taxon>
        <taxon>Microbacteriaceae</taxon>
        <taxon>Microbacterium</taxon>
    </lineage>
</organism>
<evidence type="ECO:0008006" key="4">
    <source>
        <dbReference type="Google" id="ProtNLM"/>
    </source>
</evidence>
<feature type="region of interest" description="Disordered" evidence="1">
    <location>
        <begin position="45"/>
        <end position="122"/>
    </location>
</feature>
<comment type="caution">
    <text evidence="2">The sequence shown here is derived from an EMBL/GenBank/DDBJ whole genome shotgun (WGS) entry which is preliminary data.</text>
</comment>
<evidence type="ECO:0000313" key="2">
    <source>
        <dbReference type="EMBL" id="GAA5088706.1"/>
    </source>
</evidence>